<name>A0A9Q0W4Y3_SALPP</name>
<accession>A0A9Q0W4Y3</accession>
<evidence type="ECO:0000313" key="1">
    <source>
        <dbReference type="EMBL" id="KAJ6760741.1"/>
    </source>
</evidence>
<proteinExistence type="predicted"/>
<protein>
    <submittedName>
        <fullName evidence="1">Uncharacterized protein</fullName>
    </submittedName>
</protein>
<evidence type="ECO:0000313" key="2">
    <source>
        <dbReference type="Proteomes" id="UP001151532"/>
    </source>
</evidence>
<sequence>MPPFIPENVPRPPSLFFNLFYSRSAIAHNLFDGMSIPTRHVALRNATLNGYAKLGLSNKWVLKGGKRAMIVDFS</sequence>
<dbReference type="EMBL" id="JAPFFK010000006">
    <property type="protein sequence ID" value="KAJ6760741.1"/>
    <property type="molecule type" value="Genomic_DNA"/>
</dbReference>
<dbReference type="Proteomes" id="UP001151532">
    <property type="component" value="Chromosome 15Z"/>
</dbReference>
<comment type="caution">
    <text evidence="1">The sequence shown here is derived from an EMBL/GenBank/DDBJ whole genome shotgun (WGS) entry which is preliminary data.</text>
</comment>
<reference evidence="1" key="2">
    <citation type="journal article" date="2023" name="Int. J. Mol. Sci.">
        <title>De Novo Assembly and Annotation of 11 Diverse Shrub Willow (Salix) Genomes Reveals Novel Gene Organization in Sex-Linked Regions.</title>
        <authorList>
            <person name="Hyden B."/>
            <person name="Feng K."/>
            <person name="Yates T.B."/>
            <person name="Jawdy S."/>
            <person name="Cereghino C."/>
            <person name="Smart L.B."/>
            <person name="Muchero W."/>
        </authorList>
    </citation>
    <scope>NUCLEOTIDE SEQUENCE</scope>
    <source>
        <tissue evidence="1">Shoot tip</tissue>
    </source>
</reference>
<organism evidence="1 2">
    <name type="scientific">Salix purpurea</name>
    <name type="common">Purple osier willow</name>
    <dbReference type="NCBI Taxonomy" id="77065"/>
    <lineage>
        <taxon>Eukaryota</taxon>
        <taxon>Viridiplantae</taxon>
        <taxon>Streptophyta</taxon>
        <taxon>Embryophyta</taxon>
        <taxon>Tracheophyta</taxon>
        <taxon>Spermatophyta</taxon>
        <taxon>Magnoliopsida</taxon>
        <taxon>eudicotyledons</taxon>
        <taxon>Gunneridae</taxon>
        <taxon>Pentapetalae</taxon>
        <taxon>rosids</taxon>
        <taxon>fabids</taxon>
        <taxon>Malpighiales</taxon>
        <taxon>Salicaceae</taxon>
        <taxon>Saliceae</taxon>
        <taxon>Salix</taxon>
    </lineage>
</organism>
<reference evidence="1" key="1">
    <citation type="submission" date="2022-11" db="EMBL/GenBank/DDBJ databases">
        <authorList>
            <person name="Hyden B.L."/>
            <person name="Feng K."/>
            <person name="Yates T."/>
            <person name="Jawdy S."/>
            <person name="Smart L.B."/>
            <person name="Muchero W."/>
        </authorList>
    </citation>
    <scope>NUCLEOTIDE SEQUENCE</scope>
    <source>
        <tissue evidence="1">Shoot tip</tissue>
    </source>
</reference>
<dbReference type="AlphaFoldDB" id="A0A9Q0W4Y3"/>
<keyword evidence="2" id="KW-1185">Reference proteome</keyword>
<gene>
    <name evidence="1" type="ORF">OIU79_025559</name>
</gene>